<name>A0A3P7JDL5_STRVU</name>
<dbReference type="SUPFAM" id="SSF48371">
    <property type="entry name" value="ARM repeat"/>
    <property type="match status" value="1"/>
</dbReference>
<keyword evidence="2" id="KW-1185">Reference proteome</keyword>
<protein>
    <recommendedName>
        <fullName evidence="3">RIH domain-containing protein</fullName>
    </recommendedName>
</protein>
<dbReference type="EMBL" id="UYYB01034407">
    <property type="protein sequence ID" value="VDM74147.1"/>
    <property type="molecule type" value="Genomic_DNA"/>
</dbReference>
<sequence length="127" mass="14488">MEVVRCIRTIINTYPGLELVLQRDSRVIGRLIEGLCAVNRRKAKEGEETEAIRALRAEIVKILASLGMVNQESTKNIKMEMTGAQKMMKELTLLAAKYKQPRFKPILDCLRFCKESDVDHVVCFVHP</sequence>
<dbReference type="InterPro" id="IPR016024">
    <property type="entry name" value="ARM-type_fold"/>
</dbReference>
<gene>
    <name evidence="1" type="ORF">SVUK_LOCUS9145</name>
</gene>
<reference evidence="1 2" key="1">
    <citation type="submission" date="2018-11" db="EMBL/GenBank/DDBJ databases">
        <authorList>
            <consortium name="Pathogen Informatics"/>
        </authorList>
    </citation>
    <scope>NUCLEOTIDE SEQUENCE [LARGE SCALE GENOMIC DNA]</scope>
</reference>
<accession>A0A3P7JDL5</accession>
<dbReference type="AlphaFoldDB" id="A0A3P7JDL5"/>
<dbReference type="Gene3D" id="1.25.10.10">
    <property type="entry name" value="Leucine-rich Repeat Variant"/>
    <property type="match status" value="1"/>
</dbReference>
<dbReference type="OrthoDB" id="1104827at2759"/>
<evidence type="ECO:0000313" key="2">
    <source>
        <dbReference type="Proteomes" id="UP000270094"/>
    </source>
</evidence>
<dbReference type="Proteomes" id="UP000270094">
    <property type="component" value="Unassembled WGS sequence"/>
</dbReference>
<proteinExistence type="predicted"/>
<evidence type="ECO:0008006" key="3">
    <source>
        <dbReference type="Google" id="ProtNLM"/>
    </source>
</evidence>
<organism evidence="1 2">
    <name type="scientific">Strongylus vulgaris</name>
    <name type="common">Blood worm</name>
    <dbReference type="NCBI Taxonomy" id="40348"/>
    <lineage>
        <taxon>Eukaryota</taxon>
        <taxon>Metazoa</taxon>
        <taxon>Ecdysozoa</taxon>
        <taxon>Nematoda</taxon>
        <taxon>Chromadorea</taxon>
        <taxon>Rhabditida</taxon>
        <taxon>Rhabditina</taxon>
        <taxon>Rhabditomorpha</taxon>
        <taxon>Strongyloidea</taxon>
        <taxon>Strongylidae</taxon>
        <taxon>Strongylus</taxon>
    </lineage>
</organism>
<evidence type="ECO:0000313" key="1">
    <source>
        <dbReference type="EMBL" id="VDM74147.1"/>
    </source>
</evidence>
<dbReference type="InterPro" id="IPR011989">
    <property type="entry name" value="ARM-like"/>
</dbReference>